<evidence type="ECO:0000259" key="4">
    <source>
        <dbReference type="Pfam" id="PF00703"/>
    </source>
</evidence>
<dbReference type="SUPFAM" id="SSF49785">
    <property type="entry name" value="Galactose-binding domain-like"/>
    <property type="match status" value="1"/>
</dbReference>
<dbReference type="SUPFAM" id="SSF49303">
    <property type="entry name" value="beta-Galactosidase/glucuronidase domain"/>
    <property type="match status" value="1"/>
</dbReference>
<dbReference type="InterPro" id="IPR013783">
    <property type="entry name" value="Ig-like_fold"/>
</dbReference>
<dbReference type="EMBL" id="CP032364">
    <property type="protein sequence ID" value="AYA99777.1"/>
    <property type="molecule type" value="Genomic_DNA"/>
</dbReference>
<evidence type="ECO:0000256" key="2">
    <source>
        <dbReference type="ARBA" id="ARBA00022801"/>
    </source>
</evidence>
<comment type="similarity">
    <text evidence="1">Belongs to the glycosyl hydrolase 2 family.</text>
</comment>
<evidence type="ECO:0000256" key="1">
    <source>
        <dbReference type="ARBA" id="ARBA00007401"/>
    </source>
</evidence>
<protein>
    <submittedName>
        <fullName evidence="8">Glycoside hydrolase family 2 protein</fullName>
    </submittedName>
</protein>
<organism evidence="8 9">
    <name type="scientific">Lachnoanaerobaculum umeaense</name>
    <dbReference type="NCBI Taxonomy" id="617123"/>
    <lineage>
        <taxon>Bacteria</taxon>
        <taxon>Bacillati</taxon>
        <taxon>Bacillota</taxon>
        <taxon>Clostridia</taxon>
        <taxon>Lachnospirales</taxon>
        <taxon>Lachnospiraceae</taxon>
        <taxon>Lachnoanaerobaculum</taxon>
    </lineage>
</organism>
<evidence type="ECO:0000259" key="6">
    <source>
        <dbReference type="Pfam" id="PF02837"/>
    </source>
</evidence>
<reference evidence="8 9" key="1">
    <citation type="submission" date="2018-09" db="EMBL/GenBank/DDBJ databases">
        <title>Genome sequencing of Lachnoanaerobaculum umeaense DSM 23576.</title>
        <authorList>
            <person name="Kook J.-K."/>
            <person name="Park S.-N."/>
            <person name="Lim Y.K."/>
        </authorList>
    </citation>
    <scope>NUCLEOTIDE SEQUENCE [LARGE SCALE GENOMIC DNA]</scope>
    <source>
        <strain evidence="9">DSM 23576 \ CCUG 58757</strain>
    </source>
</reference>
<dbReference type="GO" id="GO:0004553">
    <property type="term" value="F:hydrolase activity, hydrolyzing O-glycosyl compounds"/>
    <property type="evidence" value="ECO:0007669"/>
    <property type="project" value="InterPro"/>
</dbReference>
<dbReference type="InterPro" id="IPR006101">
    <property type="entry name" value="Glyco_hydro_2"/>
</dbReference>
<evidence type="ECO:0000259" key="5">
    <source>
        <dbReference type="Pfam" id="PF02836"/>
    </source>
</evidence>
<feature type="domain" description="Glycoside hydrolase family 2 immunoglobulin-like beta-sandwich" evidence="4">
    <location>
        <begin position="185"/>
        <end position="281"/>
    </location>
</feature>
<dbReference type="Proteomes" id="UP000265562">
    <property type="component" value="Chromosome"/>
</dbReference>
<dbReference type="InterPro" id="IPR036156">
    <property type="entry name" value="Beta-gal/glucu_dom_sf"/>
</dbReference>
<evidence type="ECO:0000313" key="8">
    <source>
        <dbReference type="EMBL" id="AYA99777.1"/>
    </source>
</evidence>
<dbReference type="InterPro" id="IPR017853">
    <property type="entry name" value="GH"/>
</dbReference>
<gene>
    <name evidence="8" type="ORF">D4A81_07410</name>
</gene>
<accession>A0A385Q2G1</accession>
<dbReference type="Pfam" id="PF02836">
    <property type="entry name" value="Glyco_hydro_2_C"/>
    <property type="match status" value="1"/>
</dbReference>
<dbReference type="PANTHER" id="PTHR42732:SF1">
    <property type="entry name" value="BETA-MANNOSIDASE"/>
    <property type="match status" value="1"/>
</dbReference>
<dbReference type="InterPro" id="IPR008979">
    <property type="entry name" value="Galactose-bd-like_sf"/>
</dbReference>
<dbReference type="Pfam" id="PF02837">
    <property type="entry name" value="Glyco_hydro_2_N"/>
    <property type="match status" value="1"/>
</dbReference>
<dbReference type="KEGG" id="lua:D4A81_07410"/>
<evidence type="ECO:0000256" key="3">
    <source>
        <dbReference type="ARBA" id="ARBA00023295"/>
    </source>
</evidence>
<feature type="domain" description="Glycoside hydrolase family 2 catalytic" evidence="5">
    <location>
        <begin position="288"/>
        <end position="579"/>
    </location>
</feature>
<dbReference type="InterPro" id="IPR006103">
    <property type="entry name" value="Glyco_hydro_2_cat"/>
</dbReference>
<proteinExistence type="inferred from homology"/>
<sequence length="780" mass="89979">MYIIHRADIIEYVLGGKYMRIIDDLNNGWLFKKNTEVTDKLVIDESWDMIDVPHTYNGFDGQDGGNDYYKGKAVYVKKLIRPLVSPESDFILNFEGVNSIARIYIDDEFVQEHRGGYSRFRVNITRFFEKKDAIILAVEVDNANHSDVYPQMADFTFYGGIYRNVSLISVPKTRFDIEYYAGSGVAVTSKIDGEDAIIDITAYVKDPLESDMVMVEVRDGSSYEDIGSVVAPAKKITKLSLKIDNAHLWNGIKDPFLYKLSVKLVRHNEVLDNVEVNHGIREFYVDPDKGFFLNGKSVPLRGVSRHQDRLGKGNALIELDHFDDFDLITDVGANSVRLAHYQQDDYFYELCDRYGLIVWAEIPFISRMNRDPKAHENAMDQMKELIYQNYNHSSILFWGISNEITIAGDIPGLTDNLRELDELVKSIDKTRLTTMAQVSMLPMDSEHNQITDILAYNLYFGWYGGKYTDNEVWFDKFRAMHPNRAVGLSEYGCEGIISWHSNTPACKDYTEEYQAEYHEHMAKLLDERPEIWGSYVWNMFDFGCDMRDEGGVQGRNNKGLVTIDRKIKKDSFYVYKAYWSDEQFVHIASKRFAIRSDEKINIKIYSNMEKVKLFVNGEYLGEKEGRKVFVFENVCLDMGVNYIKAVGISEDEEIADRTTFIREEKPFVGYVRPVDEEEEDGVKNWFDDLDTESLDIKKLEFNPEYFSIKDTVEDVVRNDEAGDMLVLIVNQFGAMKIKKSMLGIMGGMLVEEMSSFFSPDKADSEKVFALLNRKLQEIKK</sequence>
<keyword evidence="9" id="KW-1185">Reference proteome</keyword>
<evidence type="ECO:0000259" key="7">
    <source>
        <dbReference type="Pfam" id="PF16355"/>
    </source>
</evidence>
<feature type="domain" description="DUF4982" evidence="7">
    <location>
        <begin position="598"/>
        <end position="655"/>
    </location>
</feature>
<evidence type="ECO:0000313" key="9">
    <source>
        <dbReference type="Proteomes" id="UP000265562"/>
    </source>
</evidence>
<dbReference type="InterPro" id="IPR006104">
    <property type="entry name" value="Glyco_hydro_2_N"/>
</dbReference>
<dbReference type="PANTHER" id="PTHR42732">
    <property type="entry name" value="BETA-GALACTOSIDASE"/>
    <property type="match status" value="1"/>
</dbReference>
<dbReference type="SUPFAM" id="SSF51445">
    <property type="entry name" value="(Trans)glycosidases"/>
    <property type="match status" value="1"/>
</dbReference>
<dbReference type="Pfam" id="PF16355">
    <property type="entry name" value="DUF4982"/>
    <property type="match status" value="1"/>
</dbReference>
<dbReference type="InterPro" id="IPR032311">
    <property type="entry name" value="DUF4982"/>
</dbReference>
<dbReference type="Gene3D" id="3.20.20.80">
    <property type="entry name" value="Glycosidases"/>
    <property type="match status" value="1"/>
</dbReference>
<name>A0A385Q2G1_9FIRM</name>
<keyword evidence="3" id="KW-0326">Glycosidase</keyword>
<dbReference type="Gene3D" id="2.60.40.10">
    <property type="entry name" value="Immunoglobulins"/>
    <property type="match status" value="2"/>
</dbReference>
<dbReference type="GO" id="GO:0005975">
    <property type="term" value="P:carbohydrate metabolic process"/>
    <property type="evidence" value="ECO:0007669"/>
    <property type="project" value="InterPro"/>
</dbReference>
<dbReference type="OrthoDB" id="9762066at2"/>
<dbReference type="AlphaFoldDB" id="A0A385Q2G1"/>
<dbReference type="Pfam" id="PF00703">
    <property type="entry name" value="Glyco_hydro_2"/>
    <property type="match status" value="1"/>
</dbReference>
<dbReference type="InterPro" id="IPR006102">
    <property type="entry name" value="Ig-like_GH2"/>
</dbReference>
<dbReference type="PRINTS" id="PR00132">
    <property type="entry name" value="GLHYDRLASE2"/>
</dbReference>
<dbReference type="InterPro" id="IPR051913">
    <property type="entry name" value="GH2_Domain-Containing"/>
</dbReference>
<keyword evidence="2 8" id="KW-0378">Hydrolase</keyword>
<dbReference type="Gene3D" id="2.60.120.260">
    <property type="entry name" value="Galactose-binding domain-like"/>
    <property type="match status" value="1"/>
</dbReference>
<feature type="domain" description="Glycosyl hydrolases family 2 sugar binding" evidence="6">
    <location>
        <begin position="71"/>
        <end position="171"/>
    </location>
</feature>